<dbReference type="Pfam" id="PF14559">
    <property type="entry name" value="TPR_19"/>
    <property type="match status" value="5"/>
</dbReference>
<dbReference type="OrthoDB" id="5290951at2"/>
<feature type="repeat" description="TPR" evidence="1">
    <location>
        <begin position="369"/>
        <end position="402"/>
    </location>
</feature>
<gene>
    <name evidence="3" type="primary">prsT</name>
    <name evidence="3" type="ORF">EJB06_08995</name>
</gene>
<name>A0A430HP59_9BURK</name>
<dbReference type="RefSeq" id="WP_126073670.1">
    <property type="nucleotide sequence ID" value="NZ_CP051166.1"/>
</dbReference>
<keyword evidence="1" id="KW-0802">TPR repeat</keyword>
<dbReference type="InterPro" id="IPR014266">
    <property type="entry name" value="PEP-CTERM_TPR_PrsT"/>
</dbReference>
<dbReference type="PANTHER" id="PTHR12558">
    <property type="entry name" value="CELL DIVISION CYCLE 16,23,27"/>
    <property type="match status" value="1"/>
</dbReference>
<organism evidence="3 4">
    <name type="scientific">Massilia atriviolacea</name>
    <dbReference type="NCBI Taxonomy" id="2495579"/>
    <lineage>
        <taxon>Bacteria</taxon>
        <taxon>Pseudomonadati</taxon>
        <taxon>Pseudomonadota</taxon>
        <taxon>Betaproteobacteria</taxon>
        <taxon>Burkholderiales</taxon>
        <taxon>Oxalobacteraceae</taxon>
        <taxon>Telluria group</taxon>
        <taxon>Massilia</taxon>
    </lineage>
</organism>
<dbReference type="SMART" id="SM00028">
    <property type="entry name" value="TPR"/>
    <property type="match status" value="18"/>
</dbReference>
<protein>
    <submittedName>
        <fullName evidence="3">PEP-CTERM system TPR-repeat protein PrsT</fullName>
    </submittedName>
</protein>
<dbReference type="PROSITE" id="PS50005">
    <property type="entry name" value="TPR"/>
    <property type="match status" value="3"/>
</dbReference>
<reference evidence="3 4" key="1">
    <citation type="submission" date="2018-12" db="EMBL/GenBank/DDBJ databases">
        <authorList>
            <person name="Yang E."/>
        </authorList>
    </citation>
    <scope>NUCLEOTIDE SEQUENCE [LARGE SCALE GENOMIC DNA]</scope>
    <source>
        <strain evidence="3 4">SOD</strain>
    </source>
</reference>
<feature type="repeat" description="TPR" evidence="1">
    <location>
        <begin position="132"/>
        <end position="165"/>
    </location>
</feature>
<dbReference type="AlphaFoldDB" id="A0A430HP59"/>
<evidence type="ECO:0000313" key="4">
    <source>
        <dbReference type="Proteomes" id="UP000278085"/>
    </source>
</evidence>
<dbReference type="Pfam" id="PF13432">
    <property type="entry name" value="TPR_16"/>
    <property type="match status" value="4"/>
</dbReference>
<sequence length="923" mass="98721">MSTQAHSLAGAAALTTVLMLAALGGCGKTETAASLLADARQFQQRGDHVSALIQLKNAVARNPRDPEARLALGEAYNKLGDAVSAEKEVRKAMELGMAPERTLPELLLAQLFQGEFQKVVDATADSAYTANVKVLSQRGTAFYQLGKRAEAAETFERALKLDPGYPVALMGLANIALAGADKAGAARYVAQAVEKNPKDVASWLFKGDFERSQGRPAEALAAYDQVLALEPGSAGAHLQKAYLFIAERRYPEAAVSLAAAKKSAPKNLMVTYAQALLDFTQGKHAAALESLQQVLRVAPEHMPSVLLAGAVHFSLKSLPQAEQHLKKYHEAHPDNDYARKLLASTRIAAGDAKGAIAVLAPVLAASQDPQLLAIAGKAYTDNRDFGKATALLERASSLDPKKAQLRTALGLSKLEQGEEARALSELELASTLDQTTSTAGTTLAMTALRLNQFDKALEALAPLEVRNPGDPMILNLKGLALLGKKDQAGARIAFEKALSLHPDFFPAVDNLARLDMQASNLDATRRRYEAFLAKYPNNVEALTALGAMAVAQRRLPEAGTLLERANAVDPAAVGPAIVLANHYVRMGQAAKALTLVRKLLVANPDNPAVLDLLGQLQVATGDNGSAMESFTKLTVAAPQSAQAHYRLGAAHAAMNNLPSASASLKRALALQPDYLDAQLALAAAHLRQKQFNDALGVARGMQKMHARLPVGYVAEADVLLVQGNTAAAIPLYEKAFSLGNNAELLIKLYESLRIGGRGKEADAKVQQWRAAHPDDLKVPGYLGEQYISNKKYQLAITEFEAILKKSPGYPSALNNLAVAYELAGDARALPAAEAAYQALPGNPAVMDTLGWVLVQQGELGRGLPLLREASARLPGVPEIRLHLARALIKAKQPAEARKELEILLERHKQFPQREDARDLLKQL</sequence>
<feature type="signal peptide" evidence="2">
    <location>
        <begin position="1"/>
        <end position="21"/>
    </location>
</feature>
<keyword evidence="4" id="KW-1185">Reference proteome</keyword>
<dbReference type="SUPFAM" id="SSF48452">
    <property type="entry name" value="TPR-like"/>
    <property type="match status" value="3"/>
</dbReference>
<feature type="chain" id="PRO_5019118524" evidence="2">
    <location>
        <begin position="22"/>
        <end position="923"/>
    </location>
</feature>
<dbReference type="GO" id="GO:0051301">
    <property type="term" value="P:cell division"/>
    <property type="evidence" value="ECO:0007669"/>
    <property type="project" value="TreeGrafter"/>
</dbReference>
<dbReference type="InterPro" id="IPR011990">
    <property type="entry name" value="TPR-like_helical_dom_sf"/>
</dbReference>
<comment type="caution">
    <text evidence="3">The sequence shown here is derived from an EMBL/GenBank/DDBJ whole genome shotgun (WGS) entry which is preliminary data.</text>
</comment>
<evidence type="ECO:0000256" key="1">
    <source>
        <dbReference type="PROSITE-ProRule" id="PRU00339"/>
    </source>
</evidence>
<dbReference type="Gene3D" id="1.25.40.10">
    <property type="entry name" value="Tetratricopeptide repeat domain"/>
    <property type="match status" value="4"/>
</dbReference>
<proteinExistence type="predicted"/>
<dbReference type="NCBIfam" id="TIGR02917">
    <property type="entry name" value="PEP_TPR_lipo"/>
    <property type="match status" value="1"/>
</dbReference>
<dbReference type="PANTHER" id="PTHR12558:SF13">
    <property type="entry name" value="CELL DIVISION CYCLE PROTEIN 27 HOMOLOG"/>
    <property type="match status" value="1"/>
</dbReference>
<evidence type="ECO:0000256" key="2">
    <source>
        <dbReference type="SAM" id="SignalP"/>
    </source>
</evidence>
<feature type="repeat" description="TPR" evidence="1">
    <location>
        <begin position="641"/>
        <end position="674"/>
    </location>
</feature>
<evidence type="ECO:0000313" key="3">
    <source>
        <dbReference type="EMBL" id="RSZ59299.1"/>
    </source>
</evidence>
<dbReference type="PROSITE" id="PS50293">
    <property type="entry name" value="TPR_REGION"/>
    <property type="match status" value="1"/>
</dbReference>
<dbReference type="Proteomes" id="UP000278085">
    <property type="component" value="Unassembled WGS sequence"/>
</dbReference>
<accession>A0A430HP59</accession>
<keyword evidence="2" id="KW-0732">Signal</keyword>
<dbReference type="InterPro" id="IPR019734">
    <property type="entry name" value="TPR_rpt"/>
</dbReference>
<dbReference type="EMBL" id="RXLQ01000004">
    <property type="protein sequence ID" value="RSZ59299.1"/>
    <property type="molecule type" value="Genomic_DNA"/>
</dbReference>